<comment type="caution">
    <text evidence="10">The sequence shown here is derived from an EMBL/GenBank/DDBJ whole genome shotgun (WGS) entry which is preliminary data.</text>
</comment>
<dbReference type="GO" id="GO:0003700">
    <property type="term" value="F:DNA-binding transcription factor activity"/>
    <property type="evidence" value="ECO:0007669"/>
    <property type="project" value="InterPro"/>
</dbReference>
<evidence type="ECO:0000256" key="6">
    <source>
        <dbReference type="ARBA" id="ARBA00046337"/>
    </source>
</evidence>
<evidence type="ECO:0000313" key="10">
    <source>
        <dbReference type="EMBL" id="MBA2175886.1"/>
    </source>
</evidence>
<evidence type="ECO:0000256" key="1">
    <source>
        <dbReference type="ARBA" id="ARBA00004496"/>
    </source>
</evidence>
<sequence>MAGDHLKLENQICFSIYAAAREMTKMYKPLLEKLNVTYPQYLVLLVLWEMDSVTVNEMGRKLYLDSGTLTPMLKRMESAGLLYRHRSSEDERRVIISLTDKGKAAQEDASSIPHQLVDQLGMDEEELIQFKASLVKTLNRVHEKNQEL</sequence>
<name>A0A838CWA3_9BACI</name>
<keyword evidence="5" id="KW-0804">Transcription</keyword>
<dbReference type="Gene3D" id="1.10.10.10">
    <property type="entry name" value="Winged helix-like DNA-binding domain superfamily/Winged helix DNA-binding domain"/>
    <property type="match status" value="1"/>
</dbReference>
<evidence type="ECO:0000256" key="8">
    <source>
        <dbReference type="ARBA" id="ARBA00047207"/>
    </source>
</evidence>
<comment type="subcellular location">
    <subcellularLocation>
        <location evidence="1">Cytoplasm</location>
    </subcellularLocation>
</comment>
<gene>
    <name evidence="10" type="ORF">H0266_13395</name>
</gene>
<evidence type="ECO:0000256" key="5">
    <source>
        <dbReference type="ARBA" id="ARBA00023163"/>
    </source>
</evidence>
<evidence type="ECO:0000256" key="4">
    <source>
        <dbReference type="ARBA" id="ARBA00023125"/>
    </source>
</evidence>
<organism evidence="10 11">
    <name type="scientific">Halobacillus locisalis</name>
    <dbReference type="NCBI Taxonomy" id="220753"/>
    <lineage>
        <taxon>Bacteria</taxon>
        <taxon>Bacillati</taxon>
        <taxon>Bacillota</taxon>
        <taxon>Bacilli</taxon>
        <taxon>Bacillales</taxon>
        <taxon>Bacillaceae</taxon>
        <taxon>Halobacillus</taxon>
    </lineage>
</organism>
<feature type="domain" description="HTH marR-type" evidence="9">
    <location>
        <begin position="9"/>
        <end position="143"/>
    </location>
</feature>
<dbReference type="EMBL" id="JACEFG010000003">
    <property type="protein sequence ID" value="MBA2175886.1"/>
    <property type="molecule type" value="Genomic_DNA"/>
</dbReference>
<dbReference type="Proteomes" id="UP000571017">
    <property type="component" value="Unassembled WGS sequence"/>
</dbReference>
<keyword evidence="3" id="KW-0805">Transcription regulation</keyword>
<dbReference type="PROSITE" id="PS50995">
    <property type="entry name" value="HTH_MARR_2"/>
    <property type="match status" value="1"/>
</dbReference>
<proteinExistence type="inferred from homology"/>
<dbReference type="SUPFAM" id="SSF46785">
    <property type="entry name" value="Winged helix' DNA-binding domain"/>
    <property type="match status" value="1"/>
</dbReference>
<dbReference type="PRINTS" id="PR00598">
    <property type="entry name" value="HTHMARR"/>
</dbReference>
<comment type="similarity">
    <text evidence="6">Belongs to the SarZ family.</text>
</comment>
<protein>
    <recommendedName>
        <fullName evidence="7">HTH-type transcriptional regulator SarZ</fullName>
    </recommendedName>
    <alternativeName>
        <fullName evidence="8">Staphylococcal accessory regulator Z</fullName>
    </alternativeName>
</protein>
<dbReference type="InterPro" id="IPR000835">
    <property type="entry name" value="HTH_MarR-typ"/>
</dbReference>
<dbReference type="PANTHER" id="PTHR42756">
    <property type="entry name" value="TRANSCRIPTIONAL REGULATOR, MARR"/>
    <property type="match status" value="1"/>
</dbReference>
<accession>A0A838CWA3</accession>
<reference evidence="10 11" key="1">
    <citation type="journal article" date="2004" name="Extremophiles">
        <title>Halobacillus locisalis sp. nov., a halophilic bacterium isolated from a marine solar saltern of the Yellow Sea in Korea.</title>
        <authorList>
            <person name="Yoon J.H."/>
            <person name="Kang K.H."/>
            <person name="Oh T.K."/>
            <person name="Park Y.H."/>
        </authorList>
    </citation>
    <scope>NUCLEOTIDE SEQUENCE [LARGE SCALE GENOMIC DNA]</scope>
    <source>
        <strain evidence="10 11">KCTC 3788</strain>
    </source>
</reference>
<keyword evidence="4" id="KW-0238">DNA-binding</keyword>
<dbReference type="AlphaFoldDB" id="A0A838CWA3"/>
<evidence type="ECO:0000259" key="9">
    <source>
        <dbReference type="PROSITE" id="PS50995"/>
    </source>
</evidence>
<dbReference type="GO" id="GO:0005737">
    <property type="term" value="C:cytoplasm"/>
    <property type="evidence" value="ECO:0007669"/>
    <property type="project" value="UniProtKB-SubCell"/>
</dbReference>
<dbReference type="FunFam" id="1.10.10.10:FF:000163">
    <property type="entry name" value="MarR family transcriptional regulator"/>
    <property type="match status" value="1"/>
</dbReference>
<dbReference type="InterPro" id="IPR036388">
    <property type="entry name" value="WH-like_DNA-bd_sf"/>
</dbReference>
<evidence type="ECO:0000256" key="2">
    <source>
        <dbReference type="ARBA" id="ARBA00022490"/>
    </source>
</evidence>
<dbReference type="RefSeq" id="WP_181472943.1">
    <property type="nucleotide sequence ID" value="NZ_JACEFG010000003.1"/>
</dbReference>
<evidence type="ECO:0000256" key="3">
    <source>
        <dbReference type="ARBA" id="ARBA00023015"/>
    </source>
</evidence>
<dbReference type="InterPro" id="IPR036390">
    <property type="entry name" value="WH_DNA-bd_sf"/>
</dbReference>
<dbReference type="PANTHER" id="PTHR42756:SF1">
    <property type="entry name" value="TRANSCRIPTIONAL REPRESSOR OF EMRAB OPERON"/>
    <property type="match status" value="1"/>
</dbReference>
<dbReference type="InterPro" id="IPR055166">
    <property type="entry name" value="Transc_reg_Sar_Rot_HTH"/>
</dbReference>
<dbReference type="Pfam" id="PF22381">
    <property type="entry name" value="Staph_reg_Sar_Rot"/>
    <property type="match status" value="1"/>
</dbReference>
<evidence type="ECO:0000256" key="7">
    <source>
        <dbReference type="ARBA" id="ARBA00047188"/>
    </source>
</evidence>
<keyword evidence="11" id="KW-1185">Reference proteome</keyword>
<keyword evidence="2" id="KW-0963">Cytoplasm</keyword>
<dbReference type="GO" id="GO:0003677">
    <property type="term" value="F:DNA binding"/>
    <property type="evidence" value="ECO:0007669"/>
    <property type="project" value="UniProtKB-KW"/>
</dbReference>
<dbReference type="SMART" id="SM00347">
    <property type="entry name" value="HTH_MARR"/>
    <property type="match status" value="1"/>
</dbReference>
<evidence type="ECO:0000313" key="11">
    <source>
        <dbReference type="Proteomes" id="UP000571017"/>
    </source>
</evidence>